<keyword evidence="5 7" id="KW-1133">Transmembrane helix</keyword>
<name>A0A7C9PKX5_9MICO</name>
<gene>
    <name evidence="9" type="ORF">G3T37_00075</name>
</gene>
<feature type="transmembrane region" description="Helical" evidence="7">
    <location>
        <begin position="181"/>
        <end position="201"/>
    </location>
</feature>
<evidence type="ECO:0000256" key="5">
    <source>
        <dbReference type="ARBA" id="ARBA00022989"/>
    </source>
</evidence>
<feature type="transmembrane region" description="Helical" evidence="7">
    <location>
        <begin position="662"/>
        <end position="681"/>
    </location>
</feature>
<feature type="transmembrane region" description="Helical" evidence="7">
    <location>
        <begin position="234"/>
        <end position="252"/>
    </location>
</feature>
<keyword evidence="6 7" id="KW-0472">Membrane</keyword>
<comment type="caution">
    <text evidence="9">The sequence shown here is derived from an EMBL/GenBank/DDBJ whole genome shotgun (WGS) entry which is preliminary data.</text>
</comment>
<dbReference type="PANTHER" id="PTHR33406:SF11">
    <property type="entry name" value="MEMBRANE PROTEIN SCO6666-RELATED"/>
    <property type="match status" value="1"/>
</dbReference>
<keyword evidence="3" id="KW-1003">Cell membrane</keyword>
<evidence type="ECO:0000256" key="3">
    <source>
        <dbReference type="ARBA" id="ARBA00022475"/>
    </source>
</evidence>
<organism evidence="9 10">
    <name type="scientific">Galbitalea soli</name>
    <dbReference type="NCBI Taxonomy" id="1268042"/>
    <lineage>
        <taxon>Bacteria</taxon>
        <taxon>Bacillati</taxon>
        <taxon>Actinomycetota</taxon>
        <taxon>Actinomycetes</taxon>
        <taxon>Micrococcales</taxon>
        <taxon>Microbacteriaceae</taxon>
        <taxon>Galbitalea</taxon>
    </lineage>
</organism>
<accession>A0A7C9PKX5</accession>
<feature type="domain" description="SSD" evidence="8">
    <location>
        <begin position="183"/>
        <end position="330"/>
    </location>
</feature>
<comment type="similarity">
    <text evidence="2">Belongs to the resistance-nodulation-cell division (RND) (TC 2.A.6) family. MmpL subfamily.</text>
</comment>
<dbReference type="PROSITE" id="PS50156">
    <property type="entry name" value="SSD"/>
    <property type="match status" value="1"/>
</dbReference>
<proteinExistence type="inferred from homology"/>
<dbReference type="PANTHER" id="PTHR33406">
    <property type="entry name" value="MEMBRANE PROTEIN MJ1562-RELATED"/>
    <property type="match status" value="1"/>
</dbReference>
<dbReference type="AlphaFoldDB" id="A0A7C9PKX5"/>
<evidence type="ECO:0000256" key="2">
    <source>
        <dbReference type="ARBA" id="ARBA00010157"/>
    </source>
</evidence>
<dbReference type="InterPro" id="IPR000731">
    <property type="entry name" value="SSD"/>
</dbReference>
<dbReference type="GO" id="GO:0005886">
    <property type="term" value="C:plasma membrane"/>
    <property type="evidence" value="ECO:0007669"/>
    <property type="project" value="UniProtKB-SubCell"/>
</dbReference>
<evidence type="ECO:0000256" key="1">
    <source>
        <dbReference type="ARBA" id="ARBA00004651"/>
    </source>
</evidence>
<dbReference type="RefSeq" id="WP_163471297.1">
    <property type="nucleotide sequence ID" value="NZ_JAAGWZ010000001.1"/>
</dbReference>
<reference evidence="9 10" key="1">
    <citation type="journal article" date="2014" name="Int. J. Syst. Evol. Microbiol.">
        <title>Description of Galbitalea soli gen. nov., sp. nov., and Frondihabitans sucicola sp. nov.</title>
        <authorList>
            <person name="Kim S.J."/>
            <person name="Lim J.M."/>
            <person name="Ahn J.H."/>
            <person name="Weon H.Y."/>
            <person name="Hamada M."/>
            <person name="Suzuki K."/>
            <person name="Ahn T.Y."/>
            <person name="Kwon S.W."/>
        </authorList>
    </citation>
    <scope>NUCLEOTIDE SEQUENCE [LARGE SCALE GENOMIC DNA]</scope>
    <source>
        <strain evidence="9 10">NBRC 108727</strain>
    </source>
</reference>
<feature type="transmembrane region" description="Helical" evidence="7">
    <location>
        <begin position="20"/>
        <end position="39"/>
    </location>
</feature>
<dbReference type="Proteomes" id="UP000479756">
    <property type="component" value="Unassembled WGS sequence"/>
</dbReference>
<dbReference type="SUPFAM" id="SSF82866">
    <property type="entry name" value="Multidrug efflux transporter AcrB transmembrane domain"/>
    <property type="match status" value="2"/>
</dbReference>
<feature type="transmembrane region" description="Helical" evidence="7">
    <location>
        <begin position="589"/>
        <end position="608"/>
    </location>
</feature>
<dbReference type="EMBL" id="JAAGWZ010000001">
    <property type="protein sequence ID" value="NEM89748.1"/>
    <property type="molecule type" value="Genomic_DNA"/>
</dbReference>
<evidence type="ECO:0000256" key="7">
    <source>
        <dbReference type="SAM" id="Phobius"/>
    </source>
</evidence>
<feature type="transmembrane region" description="Helical" evidence="7">
    <location>
        <begin position="273"/>
        <end position="295"/>
    </location>
</feature>
<keyword evidence="10" id="KW-1185">Reference proteome</keyword>
<feature type="transmembrane region" description="Helical" evidence="7">
    <location>
        <begin position="629"/>
        <end position="656"/>
    </location>
</feature>
<feature type="transmembrane region" description="Helical" evidence="7">
    <location>
        <begin position="525"/>
        <end position="545"/>
    </location>
</feature>
<dbReference type="Pfam" id="PF03176">
    <property type="entry name" value="MMPL"/>
    <property type="match status" value="2"/>
</dbReference>
<feature type="transmembrane region" description="Helical" evidence="7">
    <location>
        <begin position="557"/>
        <end position="577"/>
    </location>
</feature>
<evidence type="ECO:0000256" key="6">
    <source>
        <dbReference type="ARBA" id="ARBA00023136"/>
    </source>
</evidence>
<sequence length="966" mass="99797">MATLLYRLGRFTYQRPWRVIGVWLLLMIGILGGGVALGGTTQESFAIPGTESQTAIDRLAAVFPQTAGAGAQVIVEAPAGSTVESATAKQAIASIVAKAETIPGVNNVSSPFSSYASDAVSADKSAAIIAIQFTAQQSEVPLASLAKVKALAPIATDAGMTIGFGGNVFQDNTVGVSPTEGIGVIVAGVVLFLAFGSLLAAGMPLLTAIVGVGITMGGVIAASAFTTIGSSTPLLALMIGLAVGIDYGLFILSRHRTQLGRGMELEESAATAVGTAGSAVVFAGGTVIIALLGLLVVNIPFLGAMGIAAAAGVLVAILASVTLMPALLGLAGRRLVPKPGSRAARRAVAQEGTARTLGQRWVTLVMRAPVVAVIAVIGILGTLAIPAFSLTLALPDGGSQPVGSVSRVSYDMISKDFGPGRNGPLVVLVDITQTTDIVNVLSQVRGELAALPDVKYVSTGIPNPSLDTAILQVIPNSAPDSPVTTTLVHDIRAMAPDIARHYDVSIAVTGSTAVQIDISSRLNSALVPFGLIVVGLSILLLMMVFRSVFVPLKAALGFLLSVLTSFGVVVAIFQWGWFADQLGVVPSPILSFLPILLMAILFGLAMDYEVFLVSGMREAYVHGGDARSAIVTGFSGAARVVTAAALIMFFVFASFIPEGTGVIKAIAVGLAVGILADAFLVRMTLVPAIMALLGRAAWWMPAWLGRLLPNVDIEGEGLREHRDAVEWARGQGQDALTADALVVGSAAHAVGPLSLRVPAGSLLIASGSSVDRVLFAATLAGRLDPVAGRAQVGGHPLPSESARVSRLVALEDVGGSDRSEVNVTIGELLEERIRLTQPWWRGFAAARRARGWIDRANTVLAMLAPGEPSISAHSTIHELPLLTRAVALSTVALAEHTPVAMLDLLDAFADEAEEAIFLAAIDTLAPAHTTVVVGTPIAPRALEHHRVGRPVTAIDLYDLDRKGALQ</sequence>
<evidence type="ECO:0000259" key="8">
    <source>
        <dbReference type="PROSITE" id="PS50156"/>
    </source>
</evidence>
<dbReference type="InterPro" id="IPR050545">
    <property type="entry name" value="Mycobact_MmpL"/>
</dbReference>
<feature type="transmembrane region" description="Helical" evidence="7">
    <location>
        <begin position="301"/>
        <end position="328"/>
    </location>
</feature>
<keyword evidence="4 7" id="KW-0812">Transmembrane</keyword>
<feature type="transmembrane region" description="Helical" evidence="7">
    <location>
        <begin position="208"/>
        <end position="228"/>
    </location>
</feature>
<dbReference type="InterPro" id="IPR004869">
    <property type="entry name" value="MMPL_dom"/>
</dbReference>
<comment type="subcellular location">
    <subcellularLocation>
        <location evidence="1">Cell membrane</location>
        <topology evidence="1">Multi-pass membrane protein</topology>
    </subcellularLocation>
</comment>
<evidence type="ECO:0000313" key="9">
    <source>
        <dbReference type="EMBL" id="NEM89748.1"/>
    </source>
</evidence>
<feature type="transmembrane region" description="Helical" evidence="7">
    <location>
        <begin position="370"/>
        <end position="394"/>
    </location>
</feature>
<evidence type="ECO:0000256" key="4">
    <source>
        <dbReference type="ARBA" id="ARBA00022692"/>
    </source>
</evidence>
<evidence type="ECO:0000313" key="10">
    <source>
        <dbReference type="Proteomes" id="UP000479756"/>
    </source>
</evidence>
<dbReference type="Gene3D" id="1.20.1640.10">
    <property type="entry name" value="Multidrug efflux transporter AcrB transmembrane domain"/>
    <property type="match status" value="2"/>
</dbReference>
<protein>
    <submittedName>
        <fullName evidence="9">MMPL family transporter</fullName>
    </submittedName>
</protein>